<keyword evidence="4" id="KW-1185">Reference proteome</keyword>
<dbReference type="Pfam" id="PF03795">
    <property type="entry name" value="YCII"/>
    <property type="match status" value="1"/>
</dbReference>
<evidence type="ECO:0000259" key="2">
    <source>
        <dbReference type="Pfam" id="PF03795"/>
    </source>
</evidence>
<dbReference type="PANTHER" id="PTHR33606">
    <property type="entry name" value="PROTEIN YCII"/>
    <property type="match status" value="1"/>
</dbReference>
<evidence type="ECO:0000313" key="3">
    <source>
        <dbReference type="EMBL" id="MDT0645831.1"/>
    </source>
</evidence>
<proteinExistence type="inferred from homology"/>
<dbReference type="InterPro" id="IPR011008">
    <property type="entry name" value="Dimeric_a/b-barrel"/>
</dbReference>
<dbReference type="SUPFAM" id="SSF54909">
    <property type="entry name" value="Dimeric alpha+beta barrel"/>
    <property type="match status" value="1"/>
</dbReference>
<dbReference type="Proteomes" id="UP001245285">
    <property type="component" value="Unassembled WGS sequence"/>
</dbReference>
<dbReference type="InterPro" id="IPR005545">
    <property type="entry name" value="YCII"/>
</dbReference>
<comment type="similarity">
    <text evidence="1">Belongs to the YciI family.</text>
</comment>
<dbReference type="EMBL" id="JAVRHO010000004">
    <property type="protein sequence ID" value="MDT0645831.1"/>
    <property type="molecule type" value="Genomic_DNA"/>
</dbReference>
<comment type="caution">
    <text evidence="3">The sequence shown here is derived from an EMBL/GenBank/DDBJ whole genome shotgun (WGS) entry which is preliminary data.</text>
</comment>
<evidence type="ECO:0000313" key="4">
    <source>
        <dbReference type="Proteomes" id="UP001245285"/>
    </source>
</evidence>
<protein>
    <submittedName>
        <fullName evidence="3">YciI-like protein</fullName>
    </submittedName>
</protein>
<sequence length="94" mass="10637">MNYYVLKYQLQENYLKDRGKYRTEHLNLAKETAQTGTLVLAGAMDDPADEALLIFKAADDAAAKTFAEKDPYVKNGLVKEWSVRKWNVAVGDTH</sequence>
<feature type="domain" description="YCII-related" evidence="2">
    <location>
        <begin position="1"/>
        <end position="87"/>
    </location>
</feature>
<dbReference type="RefSeq" id="WP_311494014.1">
    <property type="nucleotide sequence ID" value="NZ_JAVRHO010000004.1"/>
</dbReference>
<evidence type="ECO:0000256" key="1">
    <source>
        <dbReference type="ARBA" id="ARBA00007689"/>
    </source>
</evidence>
<dbReference type="PANTHER" id="PTHR33606:SF3">
    <property type="entry name" value="PROTEIN YCII"/>
    <property type="match status" value="1"/>
</dbReference>
<dbReference type="NCBIfam" id="NF009508">
    <property type="entry name" value="PRK12866.1"/>
    <property type="match status" value="1"/>
</dbReference>
<name>A0ABU3CHK3_9FLAO</name>
<dbReference type="InterPro" id="IPR051807">
    <property type="entry name" value="Sec-metab_biosynth-assoc"/>
</dbReference>
<dbReference type="Gene3D" id="3.30.70.1060">
    <property type="entry name" value="Dimeric alpha+beta barrel"/>
    <property type="match status" value="1"/>
</dbReference>
<reference evidence="3 4" key="1">
    <citation type="submission" date="2023-09" db="EMBL/GenBank/DDBJ databases">
        <authorList>
            <person name="Rey-Velasco X."/>
        </authorList>
    </citation>
    <scope>NUCLEOTIDE SEQUENCE [LARGE SCALE GENOMIC DNA]</scope>
    <source>
        <strain evidence="3 4">F260</strain>
    </source>
</reference>
<organism evidence="3 4">
    <name type="scientific">Autumnicola lenta</name>
    <dbReference type="NCBI Taxonomy" id="3075593"/>
    <lineage>
        <taxon>Bacteria</taxon>
        <taxon>Pseudomonadati</taxon>
        <taxon>Bacteroidota</taxon>
        <taxon>Flavobacteriia</taxon>
        <taxon>Flavobacteriales</taxon>
        <taxon>Flavobacteriaceae</taxon>
        <taxon>Autumnicola</taxon>
    </lineage>
</organism>
<gene>
    <name evidence="3" type="ORF">RM545_03955</name>
</gene>
<accession>A0ABU3CHK3</accession>